<feature type="region of interest" description="Disordered" evidence="2">
    <location>
        <begin position="414"/>
        <end position="461"/>
    </location>
</feature>
<sequence length="461" mass="53175">MTLIILIISTTLFVIILLSLIIYTLHYCLDEEISTNSINNENKLPNNLKVNYNDYRKILISFEDFNKLTQFEKLTYLLSIAYCKINDIKLIENKITLINITSESLLIRDRGINAFYFQEYYDQINTIVSKLQQLEEEEEDINETTSLIKDTLLDDFNNNSIYKLLKRFNYWEIIPKIPPFIIEDLIEINFKSKLGDSIYSTILNLPIPTFNRKNNIIYFECKLLEFNELNNLLSIGLVSDINYPNYQLPGILPYSFAIESTGNLRLTNKINNNLQNNEIEMIVLPKLNEGDIIGLGYRSISGSIFLTHNGKLIYEIIKNFKFNLYPCIGIKSINGSVTNTTKINVNLGQLGFVYIEGNVKKLGFCENNNDGIIGAPPIYNKLIENGKEILLDKGDEIPPNYNYNRDESFFNIIGTSSEKPVRNTTPVSDPPSYNEESNTKNKKSKKKHKKKHKNKNKTLFK</sequence>
<dbReference type="EMBL" id="BTGB01000005">
    <property type="protein sequence ID" value="GMM46879.1"/>
    <property type="molecule type" value="Genomic_DNA"/>
</dbReference>
<dbReference type="AlphaFoldDB" id="A0AAV5R8D0"/>
<dbReference type="Proteomes" id="UP001378960">
    <property type="component" value="Unassembled WGS sequence"/>
</dbReference>
<protein>
    <submittedName>
        <fullName evidence="5">Ssh4 protein</fullName>
    </submittedName>
</protein>
<organism evidence="5 6">
    <name type="scientific">Pichia kluyveri</name>
    <name type="common">Yeast</name>
    <dbReference type="NCBI Taxonomy" id="36015"/>
    <lineage>
        <taxon>Eukaryota</taxon>
        <taxon>Fungi</taxon>
        <taxon>Dikarya</taxon>
        <taxon>Ascomycota</taxon>
        <taxon>Saccharomycotina</taxon>
        <taxon>Pichiomycetes</taxon>
        <taxon>Pichiales</taxon>
        <taxon>Pichiaceae</taxon>
        <taxon>Pichia</taxon>
    </lineage>
</organism>
<keyword evidence="3" id="KW-1133">Transmembrane helix</keyword>
<feature type="transmembrane region" description="Helical" evidence="3">
    <location>
        <begin position="5"/>
        <end position="25"/>
    </location>
</feature>
<evidence type="ECO:0000313" key="5">
    <source>
        <dbReference type="EMBL" id="GMM46879.1"/>
    </source>
</evidence>
<evidence type="ECO:0000313" key="6">
    <source>
        <dbReference type="Proteomes" id="UP001378960"/>
    </source>
</evidence>
<feature type="compositionally biased region" description="Polar residues" evidence="2">
    <location>
        <begin position="414"/>
        <end position="427"/>
    </location>
</feature>
<evidence type="ECO:0000259" key="4">
    <source>
        <dbReference type="Pfam" id="PF00622"/>
    </source>
</evidence>
<dbReference type="Pfam" id="PF00622">
    <property type="entry name" value="SPRY"/>
    <property type="match status" value="1"/>
</dbReference>
<name>A0AAV5R8D0_PICKL</name>
<proteinExistence type="predicted"/>
<dbReference type="Gene3D" id="2.60.120.920">
    <property type="match status" value="1"/>
</dbReference>
<keyword evidence="3" id="KW-0812">Transmembrane</keyword>
<evidence type="ECO:0000256" key="3">
    <source>
        <dbReference type="SAM" id="Phobius"/>
    </source>
</evidence>
<keyword evidence="1" id="KW-0175">Coiled coil</keyword>
<feature type="domain" description="SPRY" evidence="4">
    <location>
        <begin position="217"/>
        <end position="340"/>
    </location>
</feature>
<dbReference type="InterPro" id="IPR003877">
    <property type="entry name" value="SPRY_dom"/>
</dbReference>
<feature type="coiled-coil region" evidence="1">
    <location>
        <begin position="117"/>
        <end position="154"/>
    </location>
</feature>
<gene>
    <name evidence="5" type="ORF">DAPK24_034540</name>
</gene>
<reference evidence="5 6" key="1">
    <citation type="journal article" date="2023" name="Elife">
        <title>Identification of key yeast species and microbe-microbe interactions impacting larval growth of Drosophila in the wild.</title>
        <authorList>
            <person name="Mure A."/>
            <person name="Sugiura Y."/>
            <person name="Maeda R."/>
            <person name="Honda K."/>
            <person name="Sakurai N."/>
            <person name="Takahashi Y."/>
            <person name="Watada M."/>
            <person name="Katoh T."/>
            <person name="Gotoh A."/>
            <person name="Gotoh Y."/>
            <person name="Taniguchi I."/>
            <person name="Nakamura K."/>
            <person name="Hayashi T."/>
            <person name="Katayama T."/>
            <person name="Uemura T."/>
            <person name="Hattori Y."/>
        </authorList>
    </citation>
    <scope>NUCLEOTIDE SEQUENCE [LARGE SCALE GENOMIC DNA]</scope>
    <source>
        <strain evidence="5 6">PK-24</strain>
    </source>
</reference>
<feature type="compositionally biased region" description="Basic residues" evidence="2">
    <location>
        <begin position="440"/>
        <end position="461"/>
    </location>
</feature>
<evidence type="ECO:0000256" key="1">
    <source>
        <dbReference type="SAM" id="Coils"/>
    </source>
</evidence>
<comment type="caution">
    <text evidence="5">The sequence shown here is derived from an EMBL/GenBank/DDBJ whole genome shotgun (WGS) entry which is preliminary data.</text>
</comment>
<accession>A0AAV5R8D0</accession>
<keyword evidence="3" id="KW-0472">Membrane</keyword>
<dbReference type="InterPro" id="IPR043136">
    <property type="entry name" value="B30.2/SPRY_sf"/>
</dbReference>
<evidence type="ECO:0000256" key="2">
    <source>
        <dbReference type="SAM" id="MobiDB-lite"/>
    </source>
</evidence>
<keyword evidence="6" id="KW-1185">Reference proteome</keyword>